<feature type="chain" id="PRO_5013006566" evidence="2">
    <location>
        <begin position="23"/>
        <end position="417"/>
    </location>
</feature>
<keyword evidence="4" id="KW-1185">Reference proteome</keyword>
<name>A0A1Y9IVT3_9DIPT</name>
<feature type="signal peptide" evidence="2">
    <location>
        <begin position="1"/>
        <end position="22"/>
    </location>
</feature>
<proteinExistence type="predicted"/>
<dbReference type="AlphaFoldDB" id="A0A1Y9IVT3"/>
<evidence type="ECO:0000313" key="4">
    <source>
        <dbReference type="Proteomes" id="UP000075920"/>
    </source>
</evidence>
<feature type="coiled-coil region" evidence="1">
    <location>
        <begin position="97"/>
        <end position="146"/>
    </location>
</feature>
<accession>A0A1Y9IVT3</accession>
<keyword evidence="2" id="KW-0732">Signal</keyword>
<dbReference type="Proteomes" id="UP000075920">
    <property type="component" value="Unassembled WGS sequence"/>
</dbReference>
<sequence>MSCRVVVLSVILQPIFWLALYAAVPQQTEDPFEDDVAQCKITISPDMMISLETAMQTKVKCDEDLWANFLQQYHQTHQNLTDCVERASGDEAPDMPNESCQQLLDDVQRQMEQEHRRHAADLEKQLHAAQRETKQQLNEKTMLQKELNRLLHARNQLVLELLLANIAIGDIKQAVINYREYRATPSVTKFHEQIVRSVYRVTMYQDQRLLNLINFVRELDDSEAKLNLYRFMAAEIQKRPTQRNGYIAAVFALAVKADAKVYAADQRLYTDLMVPIETRWKDQLANGNYKEVIEFASKQPKYYEQMQTNLATVAMDKWAGLKFAQFVPYLNSLPRAAQRVEALRQILVQIWERNKTNFKDHLVQTAKQLNICEQFMEKTKAGQGDRRKLDDLKREFVKFARGKDYNYYFGESRKASG</sequence>
<protein>
    <submittedName>
        <fullName evidence="3">Uncharacterized protein</fullName>
    </submittedName>
</protein>
<keyword evidence="1" id="KW-0175">Coiled coil</keyword>
<reference evidence="3" key="2">
    <citation type="submission" date="2020-05" db="UniProtKB">
        <authorList>
            <consortium name="EnsemblMetazoa"/>
        </authorList>
    </citation>
    <scope>IDENTIFICATION</scope>
    <source>
        <strain evidence="3">MINIMUS1</strain>
    </source>
</reference>
<reference evidence="4" key="1">
    <citation type="submission" date="2013-03" db="EMBL/GenBank/DDBJ databases">
        <title>The Genome Sequence of Anopheles minimus MINIMUS1.</title>
        <authorList>
            <consortium name="The Broad Institute Genomics Platform"/>
            <person name="Neafsey D.E."/>
            <person name="Walton C."/>
            <person name="Walker B."/>
            <person name="Young S.K."/>
            <person name="Zeng Q."/>
            <person name="Gargeya S."/>
            <person name="Fitzgerald M."/>
            <person name="Haas B."/>
            <person name="Abouelleil A."/>
            <person name="Allen A.W."/>
            <person name="Alvarado L."/>
            <person name="Arachchi H.M."/>
            <person name="Berlin A.M."/>
            <person name="Chapman S.B."/>
            <person name="Gainer-Dewar J."/>
            <person name="Goldberg J."/>
            <person name="Griggs A."/>
            <person name="Gujja S."/>
            <person name="Hansen M."/>
            <person name="Howarth C."/>
            <person name="Imamovic A."/>
            <person name="Ireland A."/>
            <person name="Larimer J."/>
            <person name="McCowan C."/>
            <person name="Murphy C."/>
            <person name="Pearson M."/>
            <person name="Poon T.W."/>
            <person name="Priest M."/>
            <person name="Roberts A."/>
            <person name="Saif S."/>
            <person name="Shea T."/>
            <person name="Sisk P."/>
            <person name="Sykes S."/>
            <person name="Wortman J."/>
            <person name="Nusbaum C."/>
            <person name="Birren B."/>
        </authorList>
    </citation>
    <scope>NUCLEOTIDE SEQUENCE [LARGE SCALE GENOMIC DNA]</scope>
    <source>
        <strain evidence="4">MINIMUS1</strain>
    </source>
</reference>
<evidence type="ECO:0000313" key="3">
    <source>
        <dbReference type="EnsemblMetazoa" id="AMIN015900-PA"/>
    </source>
</evidence>
<dbReference type="VEuPathDB" id="VectorBase:AMIN015900"/>
<evidence type="ECO:0000256" key="2">
    <source>
        <dbReference type="SAM" id="SignalP"/>
    </source>
</evidence>
<dbReference type="EnsemblMetazoa" id="AMIN015900-RA">
    <property type="protein sequence ID" value="AMIN015900-PA"/>
    <property type="gene ID" value="AMIN015900"/>
</dbReference>
<organism evidence="3 4">
    <name type="scientific">Anopheles minimus</name>
    <dbReference type="NCBI Taxonomy" id="112268"/>
    <lineage>
        <taxon>Eukaryota</taxon>
        <taxon>Metazoa</taxon>
        <taxon>Ecdysozoa</taxon>
        <taxon>Arthropoda</taxon>
        <taxon>Hexapoda</taxon>
        <taxon>Insecta</taxon>
        <taxon>Pterygota</taxon>
        <taxon>Neoptera</taxon>
        <taxon>Endopterygota</taxon>
        <taxon>Diptera</taxon>
        <taxon>Nematocera</taxon>
        <taxon>Culicoidea</taxon>
        <taxon>Culicidae</taxon>
        <taxon>Anophelinae</taxon>
        <taxon>Anopheles</taxon>
    </lineage>
</organism>
<evidence type="ECO:0000256" key="1">
    <source>
        <dbReference type="SAM" id="Coils"/>
    </source>
</evidence>